<dbReference type="Proteomes" id="UP000028531">
    <property type="component" value="Unassembled WGS sequence"/>
</dbReference>
<gene>
    <name evidence="1" type="ORF">IL45_11955</name>
</gene>
<dbReference type="OrthoDB" id="1478112at2"/>
<evidence type="ECO:0000313" key="1">
    <source>
        <dbReference type="EMBL" id="KEZ92838.1"/>
    </source>
</evidence>
<dbReference type="EMBL" id="JPJI01000032">
    <property type="protein sequence ID" value="KEZ92838.1"/>
    <property type="molecule type" value="Genomic_DNA"/>
</dbReference>
<organism evidence="1 2">
    <name type="scientific">Nonlabens ulvanivorans</name>
    <name type="common">Persicivirga ulvanivorans</name>
    <dbReference type="NCBI Taxonomy" id="906888"/>
    <lineage>
        <taxon>Bacteria</taxon>
        <taxon>Pseudomonadati</taxon>
        <taxon>Bacteroidota</taxon>
        <taxon>Flavobacteriia</taxon>
        <taxon>Flavobacteriales</taxon>
        <taxon>Flavobacteriaceae</taxon>
        <taxon>Nonlabens</taxon>
    </lineage>
</organism>
<accession>A0A084JV54</accession>
<reference evidence="1 2" key="1">
    <citation type="submission" date="2014-07" db="EMBL/GenBank/DDBJ databases">
        <title>Draft genome sequence of Nonlabens ulvanivorans, an ulvan degrading bacterium.</title>
        <authorList>
            <person name="Kopel M."/>
            <person name="Helbert W."/>
            <person name="Henrissat B."/>
            <person name="Doniger T."/>
            <person name="Banin E."/>
        </authorList>
    </citation>
    <scope>NUCLEOTIDE SEQUENCE [LARGE SCALE GENOMIC DNA]</scope>
    <source>
        <strain evidence="1 2">PLR</strain>
    </source>
</reference>
<sequence length="212" mass="24749">MRILSFLFVFILGISCTEKVKEPKPLIEIYELNKWVESYESVPLDSAMVQAFEANQTDTTDYRYSERYGLLINGAFKASVKDLKEKPLITNKQIRGYDFSSNSIVLDSTATTKLNTDFKYRRAKQLVLTYNKNIILNFYKFRLISSDEVGNAPFFFQTNDIFLEEDNPTYKHFIKLRHGPFRDNDWVNNIPDLKQDTAFYNAFKRAGKIIAE</sequence>
<proteinExistence type="predicted"/>
<dbReference type="RefSeq" id="WP_036584172.1">
    <property type="nucleotide sequence ID" value="NZ_JPJI01000032.1"/>
</dbReference>
<evidence type="ECO:0000313" key="2">
    <source>
        <dbReference type="Proteomes" id="UP000028531"/>
    </source>
</evidence>
<name>A0A084JV54_NONUL</name>
<dbReference type="PROSITE" id="PS51257">
    <property type="entry name" value="PROKAR_LIPOPROTEIN"/>
    <property type="match status" value="1"/>
</dbReference>
<protein>
    <submittedName>
        <fullName evidence="1">Uncharacterized protein</fullName>
    </submittedName>
</protein>
<dbReference type="AlphaFoldDB" id="A0A084JV54"/>
<comment type="caution">
    <text evidence="1">The sequence shown here is derived from an EMBL/GenBank/DDBJ whole genome shotgun (WGS) entry which is preliminary data.</text>
</comment>